<reference evidence="2 3" key="1">
    <citation type="journal article" date="2018" name="Sci. Rep.">
        <title>Rhizobium tumorigenes sp. nov., a novel plant tumorigenic bacterium isolated from cane gall tumors on thornless blackberry.</title>
        <authorList>
            <person name="Kuzmanovi N."/>
            <person name="Smalla K."/>
            <person name="Gronow S."/>
            <person name="PuBawska J."/>
        </authorList>
    </citation>
    <scope>NUCLEOTIDE SEQUENCE [LARGE SCALE GENOMIC DNA]</scope>
    <source>
        <strain evidence="2 3">1078</strain>
    </source>
</reference>
<evidence type="ECO:0000313" key="3">
    <source>
        <dbReference type="Proteomes" id="UP000249499"/>
    </source>
</evidence>
<dbReference type="KEGG" id="rtu:PR017_21535"/>
<feature type="domain" description="KTSC" evidence="1">
    <location>
        <begin position="7"/>
        <end position="64"/>
    </location>
</feature>
<organism evidence="2 3">
    <name type="scientific">Rhizobium tumorigenes</name>
    <dbReference type="NCBI Taxonomy" id="2041385"/>
    <lineage>
        <taxon>Bacteria</taxon>
        <taxon>Pseudomonadati</taxon>
        <taxon>Pseudomonadota</taxon>
        <taxon>Alphaproteobacteria</taxon>
        <taxon>Hyphomicrobiales</taxon>
        <taxon>Rhizobiaceae</taxon>
        <taxon>Rhizobium/Agrobacterium group</taxon>
        <taxon>Rhizobium</taxon>
    </lineage>
</organism>
<dbReference type="RefSeq" id="WP_111221283.1">
    <property type="nucleotide sequence ID" value="NZ_CP117256.1"/>
</dbReference>
<evidence type="ECO:0000313" key="2">
    <source>
        <dbReference type="EMBL" id="WFR97751.1"/>
    </source>
</evidence>
<evidence type="ECO:0000259" key="1">
    <source>
        <dbReference type="Pfam" id="PF13619"/>
    </source>
</evidence>
<accession>A0AAF1KW37</accession>
<dbReference type="AlphaFoldDB" id="A0AAF1KW37"/>
<protein>
    <submittedName>
        <fullName evidence="2">KTSC domain-containing protein</fullName>
    </submittedName>
</protein>
<dbReference type="EMBL" id="CP117256">
    <property type="protein sequence ID" value="WFR97751.1"/>
    <property type="molecule type" value="Genomic_DNA"/>
</dbReference>
<keyword evidence="3" id="KW-1185">Reference proteome</keyword>
<dbReference type="Proteomes" id="UP000249499">
    <property type="component" value="Plasmid pRt1078"/>
</dbReference>
<proteinExistence type="predicted"/>
<dbReference type="InterPro" id="IPR025309">
    <property type="entry name" value="KTSC_dom"/>
</dbReference>
<gene>
    <name evidence="2" type="ORF">PR017_21535</name>
</gene>
<sequence>MRELTVSSRIIKSVFFSQTDGQLRIRFKNGEERLFRDVPERAALAMVGSASPGQHYLDNIRPQFKRVR</sequence>
<geneLocation type="plasmid" evidence="2 3">
    <name>pRt1078</name>
</geneLocation>
<reference evidence="3" key="2">
    <citation type="journal article" date="2023" name="MicrobiologyOpen">
        <title>Genomics of the tumorigenes clade of the family Rhizobiaceae and description of Rhizobium rhododendri sp. nov.</title>
        <authorList>
            <person name="Kuzmanovic N."/>
            <person name="diCenzo G.C."/>
            <person name="Bunk B."/>
            <person name="Sproeer C."/>
            <person name="Fruehling A."/>
            <person name="Neumann-Schaal M."/>
            <person name="Overmann J."/>
            <person name="Smalla K."/>
        </authorList>
    </citation>
    <scope>NUCLEOTIDE SEQUENCE [LARGE SCALE GENOMIC DNA]</scope>
    <source>
        <strain evidence="3">1078</strain>
        <plasmid evidence="3">pRt1078</plasmid>
    </source>
</reference>
<keyword evidence="2" id="KW-0614">Plasmid</keyword>
<name>A0AAF1KW37_9HYPH</name>
<dbReference type="Pfam" id="PF13619">
    <property type="entry name" value="KTSC"/>
    <property type="match status" value="1"/>
</dbReference>